<dbReference type="InterPro" id="IPR022488">
    <property type="entry name" value="PPK2-related"/>
</dbReference>
<dbReference type="SUPFAM" id="SSF52540">
    <property type="entry name" value="P-loop containing nucleoside triphosphate hydrolases"/>
    <property type="match status" value="1"/>
</dbReference>
<dbReference type="GO" id="GO:0016301">
    <property type="term" value="F:kinase activity"/>
    <property type="evidence" value="ECO:0007669"/>
    <property type="project" value="UniProtKB-KW"/>
</dbReference>
<evidence type="ECO:0000259" key="1">
    <source>
        <dbReference type="Pfam" id="PF03976"/>
    </source>
</evidence>
<dbReference type="EMBL" id="CP035495">
    <property type="protein sequence ID" value="QAY62821.1"/>
    <property type="molecule type" value="Genomic_DNA"/>
</dbReference>
<dbReference type="GO" id="GO:0006797">
    <property type="term" value="P:polyphosphate metabolic process"/>
    <property type="evidence" value="ECO:0007669"/>
    <property type="project" value="InterPro"/>
</dbReference>
<dbReference type="NCBIfam" id="TIGR03709">
    <property type="entry name" value="PPK2_rel_1"/>
    <property type="match status" value="1"/>
</dbReference>
<dbReference type="KEGG" id="xyl:ET495_05685"/>
<keyword evidence="2" id="KW-0418">Kinase</keyword>
<dbReference type="OrthoDB" id="9775224at2"/>
<dbReference type="PANTHER" id="PTHR34383:SF3">
    <property type="entry name" value="POLYPHOSPHATE:AMP PHOSPHOTRANSFERASE"/>
    <property type="match status" value="1"/>
</dbReference>
<protein>
    <submittedName>
        <fullName evidence="2">Polyphosphate kinase 2 family protein</fullName>
    </submittedName>
</protein>
<dbReference type="InterPro" id="IPR027417">
    <property type="entry name" value="P-loop_NTPase"/>
</dbReference>
<reference evidence="2 3" key="1">
    <citation type="submission" date="2019-01" db="EMBL/GenBank/DDBJ databases">
        <title>Genome sequencing of strain 2JSPR-7.</title>
        <authorList>
            <person name="Heo J."/>
            <person name="Kim S.-J."/>
            <person name="Kim J.-S."/>
            <person name="Hong S.-B."/>
            <person name="Kwon S.-W."/>
        </authorList>
    </citation>
    <scope>NUCLEOTIDE SEQUENCE [LARGE SCALE GENOMIC DNA]</scope>
    <source>
        <strain evidence="2 3">2JSPR-7</strain>
    </source>
</reference>
<dbReference type="Proteomes" id="UP000291758">
    <property type="component" value="Chromosome"/>
</dbReference>
<dbReference type="InterPro" id="IPR022300">
    <property type="entry name" value="PPK2-rel_1"/>
</dbReference>
<dbReference type="GO" id="GO:0016776">
    <property type="term" value="F:phosphotransferase activity, phosphate group as acceptor"/>
    <property type="evidence" value="ECO:0007669"/>
    <property type="project" value="InterPro"/>
</dbReference>
<feature type="domain" description="Polyphosphate kinase-2-related" evidence="1">
    <location>
        <begin position="56"/>
        <end position="280"/>
    </location>
</feature>
<dbReference type="Pfam" id="PF03976">
    <property type="entry name" value="PPK2"/>
    <property type="match status" value="1"/>
</dbReference>
<keyword evidence="3" id="KW-1185">Reference proteome</keyword>
<evidence type="ECO:0000313" key="2">
    <source>
        <dbReference type="EMBL" id="QAY62821.1"/>
    </source>
</evidence>
<dbReference type="PANTHER" id="PTHR34383">
    <property type="entry name" value="POLYPHOSPHATE:AMP PHOSPHOTRANSFERASE-RELATED"/>
    <property type="match status" value="1"/>
</dbReference>
<evidence type="ECO:0000313" key="3">
    <source>
        <dbReference type="Proteomes" id="UP000291758"/>
    </source>
</evidence>
<accession>A0A4V0YE34</accession>
<dbReference type="RefSeq" id="WP_129203324.1">
    <property type="nucleotide sequence ID" value="NZ_CP035495.1"/>
</dbReference>
<gene>
    <name evidence="2" type="ORF">ET495_05685</name>
</gene>
<dbReference type="AlphaFoldDB" id="A0A4V0YE34"/>
<keyword evidence="2" id="KW-0808">Transferase</keyword>
<dbReference type="Gene3D" id="3.40.50.300">
    <property type="entry name" value="P-loop containing nucleotide triphosphate hydrolases"/>
    <property type="match status" value="1"/>
</dbReference>
<proteinExistence type="predicted"/>
<name>A0A4V0YE34_9MICO</name>
<organism evidence="2 3">
    <name type="scientific">Xylanimonas allomyrinae</name>
    <dbReference type="NCBI Taxonomy" id="2509459"/>
    <lineage>
        <taxon>Bacteria</taxon>
        <taxon>Bacillati</taxon>
        <taxon>Actinomycetota</taxon>
        <taxon>Actinomycetes</taxon>
        <taxon>Micrococcales</taxon>
        <taxon>Promicromonosporaceae</taxon>
        <taxon>Xylanimonas</taxon>
    </lineage>
</organism>
<sequence length="304" mass="34488">MSGRHSKHDLERTPDDDILRDLEKRWDDAPSRVLRWRKDQDVHDLDCDGTPGWDGDRDDGERLVAARAAELSELQERLFADGRTGGNRSVLLVLQGLDTSGKGGIVRHVVGLVDPQGVAHRAFGVPTPEEAAHGYLWRIRNALPQPGYLGVFDRSHYEQVLVVRVDGLEPEETWRAHYDEINAFEAEIAAAGTAIVKVALMVSRDEQKARLRERLERPDKYWKYNPGDLKTRARFGDYLDAYQEAFERTSTDVAPWHVVPADKKWFARLAVTELVLDALRSFDLGWPPAGFDVEEQLRLLDETG</sequence>